<protein>
    <submittedName>
        <fullName evidence="1">Uncharacterized protein</fullName>
    </submittedName>
</protein>
<gene>
    <name evidence="1" type="ORF">DFQ11_101952</name>
</gene>
<evidence type="ECO:0000313" key="1">
    <source>
        <dbReference type="EMBL" id="PYE83515.1"/>
    </source>
</evidence>
<evidence type="ECO:0000313" key="2">
    <source>
        <dbReference type="Proteomes" id="UP000248054"/>
    </source>
</evidence>
<organism evidence="1 2">
    <name type="scientific">Winogradskyella epiphytica</name>
    <dbReference type="NCBI Taxonomy" id="262005"/>
    <lineage>
        <taxon>Bacteria</taxon>
        <taxon>Pseudomonadati</taxon>
        <taxon>Bacteroidota</taxon>
        <taxon>Flavobacteriia</taxon>
        <taxon>Flavobacteriales</taxon>
        <taxon>Flavobacteriaceae</taxon>
        <taxon>Winogradskyella</taxon>
    </lineage>
</organism>
<name>A0A2V4XBV2_9FLAO</name>
<dbReference type="EMBL" id="QJTD01000001">
    <property type="protein sequence ID" value="PYE83515.1"/>
    <property type="molecule type" value="Genomic_DNA"/>
</dbReference>
<keyword evidence="2" id="KW-1185">Reference proteome</keyword>
<sequence length="223" mass="25527">MNYKISVNQLADFATGSEAKRRRIIRQQKVPNKFRVSYYQLAKARMKKAIEKHGDLEPVFKGIEELISRKPEKQRQAIDRMVSIEAMARFVNLKLPNLLCNIPHEVIKNPEIKSIIINGVEIIISPDVIIRLELDGKKYLGAVKIHVSKNNVFDAVQSRYVSTLLYKYLKDGIAKQEEEVIEELCLSIDVFGDSVISVPKNIDTSIRDVFQLCEEVKTIWNAA</sequence>
<dbReference type="OrthoDB" id="1494722at2"/>
<dbReference type="RefSeq" id="WP_110474664.1">
    <property type="nucleotide sequence ID" value="NZ_BMWQ01000001.1"/>
</dbReference>
<dbReference type="AlphaFoldDB" id="A0A2V4XBV2"/>
<reference evidence="1 2" key="1">
    <citation type="submission" date="2018-06" db="EMBL/GenBank/DDBJ databases">
        <title>Genomic Encyclopedia of Type Strains, Phase III (KMG-III): the genomes of soil and plant-associated and newly described type strains.</title>
        <authorList>
            <person name="Whitman W."/>
        </authorList>
    </citation>
    <scope>NUCLEOTIDE SEQUENCE [LARGE SCALE GENOMIC DNA]</scope>
    <source>
        <strain evidence="1 2">CECT 7945</strain>
    </source>
</reference>
<proteinExistence type="predicted"/>
<accession>A0A2V4XBV2</accession>
<dbReference type="Proteomes" id="UP000248054">
    <property type="component" value="Unassembled WGS sequence"/>
</dbReference>
<comment type="caution">
    <text evidence="1">The sequence shown here is derived from an EMBL/GenBank/DDBJ whole genome shotgun (WGS) entry which is preliminary data.</text>
</comment>